<reference evidence="2 3" key="1">
    <citation type="submission" date="2020-07" db="EMBL/GenBank/DDBJ databases">
        <title>Sequencing the genomes of 1000 actinobacteria strains.</title>
        <authorList>
            <person name="Klenk H.-P."/>
        </authorList>
    </citation>
    <scope>NUCLEOTIDE SEQUENCE [LARGE SCALE GENOMIC DNA]</scope>
    <source>
        <strain evidence="2 3">DSM 23819</strain>
    </source>
</reference>
<feature type="region of interest" description="Disordered" evidence="1">
    <location>
        <begin position="1"/>
        <end position="85"/>
    </location>
</feature>
<evidence type="ECO:0000313" key="3">
    <source>
        <dbReference type="Proteomes" id="UP000540656"/>
    </source>
</evidence>
<feature type="compositionally biased region" description="Acidic residues" evidence="1">
    <location>
        <begin position="67"/>
        <end position="85"/>
    </location>
</feature>
<protein>
    <submittedName>
        <fullName evidence="2">Uncharacterized protein</fullName>
    </submittedName>
</protein>
<dbReference type="AlphaFoldDB" id="A0A7Y9UQI1"/>
<dbReference type="Proteomes" id="UP000540656">
    <property type="component" value="Unassembled WGS sequence"/>
</dbReference>
<evidence type="ECO:0000256" key="1">
    <source>
        <dbReference type="SAM" id="MobiDB-lite"/>
    </source>
</evidence>
<dbReference type="EMBL" id="JACCAA010000001">
    <property type="protein sequence ID" value="NYG58631.1"/>
    <property type="molecule type" value="Genomic_DNA"/>
</dbReference>
<accession>A0A7Y9UQI1</accession>
<comment type="caution">
    <text evidence="2">The sequence shown here is derived from an EMBL/GenBank/DDBJ whole genome shotgun (WGS) entry which is preliminary data.</text>
</comment>
<feature type="compositionally biased region" description="Acidic residues" evidence="1">
    <location>
        <begin position="41"/>
        <end position="58"/>
    </location>
</feature>
<evidence type="ECO:0000313" key="2">
    <source>
        <dbReference type="EMBL" id="NYG58631.1"/>
    </source>
</evidence>
<dbReference type="RefSeq" id="WP_179501778.1">
    <property type="nucleotide sequence ID" value="NZ_JACCAA010000001.1"/>
</dbReference>
<gene>
    <name evidence="2" type="ORF">BJ980_001554</name>
</gene>
<organism evidence="2 3">
    <name type="scientific">Nocardioides daedukensis</name>
    <dbReference type="NCBI Taxonomy" id="634462"/>
    <lineage>
        <taxon>Bacteria</taxon>
        <taxon>Bacillati</taxon>
        <taxon>Actinomycetota</taxon>
        <taxon>Actinomycetes</taxon>
        <taxon>Propionibacteriales</taxon>
        <taxon>Nocardioidaceae</taxon>
        <taxon>Nocardioides</taxon>
    </lineage>
</organism>
<keyword evidence="3" id="KW-1185">Reference proteome</keyword>
<sequence>MSENRPEPVAEEPQLHPGGVDSTDDPKYGETPGEPVPRDLDPDDNPAVEDVAPDEITEPDDKQQEPDNGEADLDAGETGESEPPA</sequence>
<proteinExistence type="predicted"/>
<name>A0A7Y9UQI1_9ACTN</name>